<comment type="caution">
    <text evidence="3">The sequence shown here is derived from an EMBL/GenBank/DDBJ whole genome shotgun (WGS) entry which is preliminary data.</text>
</comment>
<dbReference type="InterPro" id="IPR036047">
    <property type="entry name" value="F-box-like_dom_sf"/>
</dbReference>
<dbReference type="SUPFAM" id="SSF81383">
    <property type="entry name" value="F-box domain"/>
    <property type="match status" value="1"/>
</dbReference>
<dbReference type="PANTHER" id="PTHR13318">
    <property type="entry name" value="PARTNER OF PAIRED, ISOFORM B-RELATED"/>
    <property type="match status" value="1"/>
</dbReference>
<accession>A0A2A2LC18</accession>
<dbReference type="InterPro" id="IPR057207">
    <property type="entry name" value="FBXL15_LRR"/>
</dbReference>
<dbReference type="GO" id="GO:0019005">
    <property type="term" value="C:SCF ubiquitin ligase complex"/>
    <property type="evidence" value="ECO:0007669"/>
    <property type="project" value="TreeGrafter"/>
</dbReference>
<keyword evidence="4" id="KW-1185">Reference proteome</keyword>
<name>A0A2A2LC18_9BILA</name>
<organism evidence="3 4">
    <name type="scientific">Diploscapter pachys</name>
    <dbReference type="NCBI Taxonomy" id="2018661"/>
    <lineage>
        <taxon>Eukaryota</taxon>
        <taxon>Metazoa</taxon>
        <taxon>Ecdysozoa</taxon>
        <taxon>Nematoda</taxon>
        <taxon>Chromadorea</taxon>
        <taxon>Rhabditida</taxon>
        <taxon>Rhabditina</taxon>
        <taxon>Rhabditomorpha</taxon>
        <taxon>Rhabditoidea</taxon>
        <taxon>Rhabditidae</taxon>
        <taxon>Diploscapter</taxon>
    </lineage>
</organism>
<reference evidence="3 4" key="1">
    <citation type="journal article" date="2017" name="Curr. Biol.">
        <title>Genome architecture and evolution of a unichromosomal asexual nematode.</title>
        <authorList>
            <person name="Fradin H."/>
            <person name="Zegar C."/>
            <person name="Gutwein M."/>
            <person name="Lucas J."/>
            <person name="Kovtun M."/>
            <person name="Corcoran D."/>
            <person name="Baugh L.R."/>
            <person name="Kiontke K."/>
            <person name="Gunsalus K."/>
            <person name="Fitch D.H."/>
            <person name="Piano F."/>
        </authorList>
    </citation>
    <scope>NUCLEOTIDE SEQUENCE [LARGE SCALE GENOMIC DNA]</scope>
    <source>
        <strain evidence="3">PF1309</strain>
    </source>
</reference>
<feature type="domain" description="F-box" evidence="2">
    <location>
        <begin position="1"/>
        <end position="40"/>
    </location>
</feature>
<sequence length="430" mass="48304">MDDIWLHVFAYLNIQDLHSCEAVSRQWRVLAEKSLRRIKSIDIEKDCEGCVEEPSKMCKIFAKCGNSLSSVRIGVTSNNKRYENFTSGKHLTKAVMQMLCGRAKRLKKLHLERVILTFGAIECLSELPECLEELCIRYCNMYCVSVQENEVLQKALALLLAKCTKLDRFELICNGYSFDHFKLDNVLLSHLPSSIQYLTLSPGNSLNINSIDFTNGMRLRSLNLRDSFICSASLTALISMKDTLEELDLSNSSNLFDFTPIGQLSNLKTLMIGGYHEGIEDQSLFSIIQGCKQLRKLSLDKRTQFTQKALAALDGLPQLEWLSLSSCSNVDDIVVDRLCNCQNLEYLELNMCRKVTSLGLLSLLQSLPNLKHLEVLGIRSYSHSLLSQCRKFPSSIVSDAPMESISIILPPIPTQSNAGQEIMPKSAMPA</sequence>
<dbReference type="EMBL" id="LIAE01006929">
    <property type="protein sequence ID" value="PAV83732.1"/>
    <property type="molecule type" value="Genomic_DNA"/>
</dbReference>
<evidence type="ECO:0000313" key="4">
    <source>
        <dbReference type="Proteomes" id="UP000218231"/>
    </source>
</evidence>
<evidence type="ECO:0000256" key="1">
    <source>
        <dbReference type="ARBA" id="ARBA00022786"/>
    </source>
</evidence>
<dbReference type="InterPro" id="IPR001810">
    <property type="entry name" value="F-box_dom"/>
</dbReference>
<dbReference type="Gene3D" id="3.80.10.10">
    <property type="entry name" value="Ribonuclease Inhibitor"/>
    <property type="match status" value="2"/>
</dbReference>
<dbReference type="Pfam" id="PF25372">
    <property type="entry name" value="DUF7885"/>
    <property type="match status" value="1"/>
</dbReference>
<dbReference type="GO" id="GO:0031146">
    <property type="term" value="P:SCF-dependent proteasomal ubiquitin-dependent protein catabolic process"/>
    <property type="evidence" value="ECO:0007669"/>
    <property type="project" value="TreeGrafter"/>
</dbReference>
<dbReference type="STRING" id="2018661.A0A2A2LC18"/>
<dbReference type="Proteomes" id="UP000218231">
    <property type="component" value="Unassembled WGS sequence"/>
</dbReference>
<gene>
    <name evidence="3" type="ORF">WR25_25117</name>
</gene>
<keyword evidence="1" id="KW-0833">Ubl conjugation pathway</keyword>
<dbReference type="InterPro" id="IPR006553">
    <property type="entry name" value="Leu-rich_rpt_Cys-con_subtyp"/>
</dbReference>
<dbReference type="SMART" id="SM00256">
    <property type="entry name" value="FBOX"/>
    <property type="match status" value="1"/>
</dbReference>
<protein>
    <recommendedName>
        <fullName evidence="2">F-box domain-containing protein</fullName>
    </recommendedName>
</protein>
<dbReference type="InterPro" id="IPR032675">
    <property type="entry name" value="LRR_dom_sf"/>
</dbReference>
<evidence type="ECO:0000313" key="3">
    <source>
        <dbReference type="EMBL" id="PAV83732.1"/>
    </source>
</evidence>
<dbReference type="AlphaFoldDB" id="A0A2A2LC18"/>
<dbReference type="OrthoDB" id="5863314at2759"/>
<proteinExistence type="predicted"/>
<dbReference type="SMART" id="SM00367">
    <property type="entry name" value="LRR_CC"/>
    <property type="match status" value="3"/>
</dbReference>
<dbReference type="SUPFAM" id="SSF52047">
    <property type="entry name" value="RNI-like"/>
    <property type="match status" value="1"/>
</dbReference>
<evidence type="ECO:0000259" key="2">
    <source>
        <dbReference type="SMART" id="SM00256"/>
    </source>
</evidence>
<dbReference type="Gene3D" id="1.20.1280.50">
    <property type="match status" value="1"/>
</dbReference>
<dbReference type="Pfam" id="PF12937">
    <property type="entry name" value="F-box-like"/>
    <property type="match status" value="1"/>
</dbReference>